<organism evidence="1 2">
    <name type="scientific">Segatella buccae</name>
    <dbReference type="NCBI Taxonomy" id="28126"/>
    <lineage>
        <taxon>Bacteria</taxon>
        <taxon>Pseudomonadati</taxon>
        <taxon>Bacteroidota</taxon>
        <taxon>Bacteroidia</taxon>
        <taxon>Bacteroidales</taxon>
        <taxon>Prevotellaceae</taxon>
        <taxon>Segatella</taxon>
    </lineage>
</organism>
<evidence type="ECO:0000313" key="2">
    <source>
        <dbReference type="Proteomes" id="UP000255283"/>
    </source>
</evidence>
<dbReference type="InterPro" id="IPR026906">
    <property type="entry name" value="LRR_5"/>
</dbReference>
<dbReference type="AlphaFoldDB" id="A0AAQ1UIT7"/>
<dbReference type="Gene3D" id="3.40.50.12480">
    <property type="match status" value="1"/>
</dbReference>
<dbReference type="Proteomes" id="UP000255283">
    <property type="component" value="Unassembled WGS sequence"/>
</dbReference>
<name>A0AAQ1UIT7_9BACT</name>
<sequence>MFVAIIVAANVRASVTVTENPSGTVTIAVNGAAGQIGVENDNWGNKSYDYASGITSTYQALIKGAQHVVITGNINANDIKALVAKNKTGNNWTLNTLDMKGASIDKITVEGSEWYASSHTFIPDGNTRISCKKFVFPHTNDGIVPDNFRACFPKENSQLETVIIPNGYKSIGKKAFNNTTIKHITLPNSLESIGEEAFVECHNLKAIAFPAGLKTIGDKAFNNTKLMDVYFLGKEAPIVGNDAFDAGTYKGNGGFAPTNYSDEHPIGDVKNGYAERRNYINGANTFGLLHLRADLTNEQRAKYTDITRDYKVEKDETNFYKAFYDLYYGEMKIWPGRVSYEKTFNDAVAGKLWNGTTTYDKDKYMGLHKFTITVSNVYNDDTEKWKFGKKGQQWWTICVPFNMTKAQVTAVFGANTEVCKMNEVVRNKEKRRITLKFKDDQYKNAASDDAIVIKAHEAYMIFPTASPTLDLTFEGYQLEEGSPIPTIISATEEGSVTENGGYTYRFIGNYLSTWNANENNGVGKPIYMPQYTYFLGAKGGKHVFFYQTGTTGKWNPFSATVQVFKGQTNFGIDDSFVTESGAKTASFFGTEDDSHTTGIEDVTIEAGNNPATSMVYTLDGRIAGRGQQALNGLKSGIYIVNGKKIVVR</sequence>
<dbReference type="Gene3D" id="3.80.10.10">
    <property type="entry name" value="Ribonuclease Inhibitor"/>
    <property type="match status" value="1"/>
</dbReference>
<dbReference type="EMBL" id="UGTJ01000001">
    <property type="protein sequence ID" value="SUB80295.1"/>
    <property type="molecule type" value="Genomic_DNA"/>
</dbReference>
<dbReference type="SUPFAM" id="SSF52058">
    <property type="entry name" value="L domain-like"/>
    <property type="match status" value="1"/>
</dbReference>
<accession>A0AAQ1UIT7</accession>
<comment type="caution">
    <text evidence="1">The sequence shown here is derived from an EMBL/GenBank/DDBJ whole genome shotgun (WGS) entry which is preliminary data.</text>
</comment>
<proteinExistence type="predicted"/>
<reference evidence="1 2" key="1">
    <citation type="submission" date="2018-06" db="EMBL/GenBank/DDBJ databases">
        <authorList>
            <consortium name="Pathogen Informatics"/>
            <person name="Doyle S."/>
        </authorList>
    </citation>
    <scope>NUCLEOTIDE SEQUENCE [LARGE SCALE GENOMIC DNA]</scope>
    <source>
        <strain evidence="1 2">NCTC13063</strain>
    </source>
</reference>
<dbReference type="Pfam" id="PF13306">
    <property type="entry name" value="LRR_5"/>
    <property type="match status" value="1"/>
</dbReference>
<gene>
    <name evidence="1" type="ORF">NCTC13063_01578</name>
</gene>
<evidence type="ECO:0000313" key="1">
    <source>
        <dbReference type="EMBL" id="SUB80295.1"/>
    </source>
</evidence>
<protein>
    <submittedName>
        <fullName evidence="1">Uncharacterized protein</fullName>
    </submittedName>
</protein>
<dbReference type="InterPro" id="IPR032675">
    <property type="entry name" value="LRR_dom_sf"/>
</dbReference>